<dbReference type="InterPro" id="IPR011059">
    <property type="entry name" value="Metal-dep_hydrolase_composite"/>
</dbReference>
<dbReference type="GO" id="GO:0016810">
    <property type="term" value="F:hydrolase activity, acting on carbon-nitrogen (but not peptide) bonds"/>
    <property type="evidence" value="ECO:0007669"/>
    <property type="project" value="InterPro"/>
</dbReference>
<dbReference type="EMBL" id="BLJE01000003">
    <property type="protein sequence ID" value="GFE66125.1"/>
    <property type="molecule type" value="Genomic_DNA"/>
</dbReference>
<reference evidence="2 3" key="1">
    <citation type="submission" date="2019-12" db="EMBL/GenBank/DDBJ databases">
        <title>Litoreibacter badius sp. nov., a novel bacteriochlorophyll a-containing bacterium in the genus Litoreibacter.</title>
        <authorList>
            <person name="Kanamuro M."/>
            <person name="Takabe Y."/>
            <person name="Mori K."/>
            <person name="Takaichi S."/>
            <person name="Hanada S."/>
        </authorList>
    </citation>
    <scope>NUCLEOTIDE SEQUENCE [LARGE SCALE GENOMIC DNA]</scope>
    <source>
        <strain evidence="2 3">K6</strain>
    </source>
</reference>
<dbReference type="InterPro" id="IPR051781">
    <property type="entry name" value="Metallo-dep_Hydrolase"/>
</dbReference>
<dbReference type="Gene3D" id="2.30.40.10">
    <property type="entry name" value="Urease, subunit C, domain 1"/>
    <property type="match status" value="1"/>
</dbReference>
<dbReference type="SUPFAM" id="SSF51556">
    <property type="entry name" value="Metallo-dependent hydrolases"/>
    <property type="match status" value="1"/>
</dbReference>
<evidence type="ECO:0000313" key="3">
    <source>
        <dbReference type="Proteomes" id="UP000436822"/>
    </source>
</evidence>
<dbReference type="Pfam" id="PF07969">
    <property type="entry name" value="Amidohydro_3"/>
    <property type="match status" value="1"/>
</dbReference>
<dbReference type="Gene3D" id="3.20.20.140">
    <property type="entry name" value="Metal-dependent hydrolases"/>
    <property type="match status" value="1"/>
</dbReference>
<accession>A0A6N6JJ82</accession>
<keyword evidence="3" id="KW-1185">Reference proteome</keyword>
<dbReference type="InterPro" id="IPR013108">
    <property type="entry name" value="Amidohydro_3"/>
</dbReference>
<dbReference type="NCBIfam" id="NF011990">
    <property type="entry name" value="PRK15446.2-6"/>
    <property type="match status" value="1"/>
</dbReference>
<gene>
    <name evidence="2" type="primary">phnM_1</name>
    <name evidence="2" type="ORF">KIN_31990</name>
</gene>
<sequence>MTNPFPHLRFTGAEILRDAVLSDHELNVADGKITDTRGTEINLSGYFVLPGIIDLHGDAFERHLAPRPTAHFPFQTGLVSTDRDAAACGVTTAWMAQSWSWEGGARSPDYAETFLTAHQAYRPHQLTDLRVQIRCETHTVETEERLIAALRAFDVGYVIFNNHLDEAIETAKDTPHRIEAWAVRAQRSVKQHMALVHASKAMEPRVPRYLCNLATAFENLGIKYGSHDDGDGQARECYSMIGAKICEFPTSGTAASVAHSNGDPVLMGAPNVVRGGSQAGNIAAISLIRDGLCDALVSDYYYPALGAAAFQLADEGVMSLAQAWSMISATPAQIMGLSDRGTLETGKRADLTIINKESRIVEATMAGGRWTHLSGEIASRVGRSNPAISMAAE</sequence>
<dbReference type="OrthoDB" id="9785413at2"/>
<dbReference type="PIRSF" id="PIRSF038971">
    <property type="entry name" value="PhnM"/>
    <property type="match status" value="1"/>
</dbReference>
<dbReference type="NCBIfam" id="NF011987">
    <property type="entry name" value="PRK15446.2-3"/>
    <property type="match status" value="1"/>
</dbReference>
<feature type="domain" description="Amidohydrolase 3" evidence="1">
    <location>
        <begin position="215"/>
        <end position="357"/>
    </location>
</feature>
<comment type="caution">
    <text evidence="2">The sequence shown here is derived from an EMBL/GenBank/DDBJ whole genome shotgun (WGS) entry which is preliminary data.</text>
</comment>
<dbReference type="AlphaFoldDB" id="A0A6N6JJ82"/>
<dbReference type="InterPro" id="IPR032466">
    <property type="entry name" value="Metal_Hydrolase"/>
</dbReference>
<dbReference type="GO" id="GO:0019700">
    <property type="term" value="P:organic phosphonate catabolic process"/>
    <property type="evidence" value="ECO:0007669"/>
    <property type="project" value="InterPro"/>
</dbReference>
<dbReference type="InterPro" id="IPR012696">
    <property type="entry name" value="PhnM"/>
</dbReference>
<protein>
    <submittedName>
        <fullName evidence="2">Alpha-D-ribose 1-methylphosphonate 5-triphosphate diphosphatase</fullName>
    </submittedName>
</protein>
<dbReference type="SUPFAM" id="SSF51338">
    <property type="entry name" value="Composite domain of metallo-dependent hydrolases"/>
    <property type="match status" value="1"/>
</dbReference>
<proteinExistence type="predicted"/>
<evidence type="ECO:0000313" key="2">
    <source>
        <dbReference type="EMBL" id="GFE66125.1"/>
    </source>
</evidence>
<dbReference type="PANTHER" id="PTHR43135">
    <property type="entry name" value="ALPHA-D-RIBOSE 1-METHYLPHOSPHONATE 5-TRIPHOSPHATE DIPHOSPHATASE"/>
    <property type="match status" value="1"/>
</dbReference>
<dbReference type="RefSeq" id="WP_159808835.1">
    <property type="nucleotide sequence ID" value="NZ_BLJE01000003.1"/>
</dbReference>
<dbReference type="Proteomes" id="UP000436822">
    <property type="component" value="Unassembled WGS sequence"/>
</dbReference>
<name>A0A6N6JJ82_9RHOB</name>
<evidence type="ECO:0000259" key="1">
    <source>
        <dbReference type="Pfam" id="PF07969"/>
    </source>
</evidence>
<dbReference type="PANTHER" id="PTHR43135:SF3">
    <property type="entry name" value="ALPHA-D-RIBOSE 1-METHYLPHOSPHONATE 5-TRIPHOSPHATE DIPHOSPHATASE"/>
    <property type="match status" value="1"/>
</dbReference>
<organism evidence="2 3">
    <name type="scientific">Litoreibacter roseus</name>
    <dbReference type="NCBI Taxonomy" id="2601869"/>
    <lineage>
        <taxon>Bacteria</taxon>
        <taxon>Pseudomonadati</taxon>
        <taxon>Pseudomonadota</taxon>
        <taxon>Alphaproteobacteria</taxon>
        <taxon>Rhodobacterales</taxon>
        <taxon>Roseobacteraceae</taxon>
        <taxon>Litoreibacter</taxon>
    </lineage>
</organism>